<dbReference type="SUPFAM" id="SSF52172">
    <property type="entry name" value="CheY-like"/>
    <property type="match status" value="1"/>
</dbReference>
<accession>A0A2H4Q6N4</accession>
<proteinExistence type="predicted"/>
<reference evidence="1 2" key="1">
    <citation type="submission" date="2016-10" db="EMBL/GenBank/DDBJ databases">
        <authorList>
            <person name="de Groot N.N."/>
        </authorList>
    </citation>
    <scope>NUCLEOTIDE SEQUENCE [LARGE SCALE GENOMIC DNA]</scope>
    <source>
        <strain evidence="1 2">DSM 22187</strain>
    </source>
</reference>
<dbReference type="GeneID" id="35004068"/>
<dbReference type="AlphaFoldDB" id="A0A1H6W9Y9"/>
<dbReference type="STRING" id="1073996.SAMN05444271_12415"/>
<dbReference type="RefSeq" id="WP_089673282.1">
    <property type="nucleotide sequence ID" value="NZ_CP024845.1"/>
</dbReference>
<accession>A0A1H6W9Y9</accession>
<dbReference type="EMBL" id="FNYR01000024">
    <property type="protein sequence ID" value="SEJ13839.1"/>
    <property type="molecule type" value="Genomic_DNA"/>
</dbReference>
<sequence>MTVTPAVRLLVVTADSLFGDYTTAAVDRYPDMTVDCVATLSRARSQITDNAVDCVVLDTDLSHHGTRGLHRAIRAERPALPVVLASDRPRSQLPDSVSYHAFVHKEGPAMGASLADVVRVLTTASPIGGHDTASATAE</sequence>
<dbReference type="KEGG" id="hae:halTADL_3302"/>
<evidence type="ECO:0008006" key="3">
    <source>
        <dbReference type="Google" id="ProtNLM"/>
    </source>
</evidence>
<organism evidence="1 2">
    <name type="scientific">Halohasta litchfieldiae</name>
    <dbReference type="NCBI Taxonomy" id="1073996"/>
    <lineage>
        <taxon>Archaea</taxon>
        <taxon>Methanobacteriati</taxon>
        <taxon>Methanobacteriota</taxon>
        <taxon>Stenosarchaea group</taxon>
        <taxon>Halobacteria</taxon>
        <taxon>Halobacteriales</taxon>
        <taxon>Haloferacaceae</taxon>
        <taxon>Halohasta</taxon>
    </lineage>
</organism>
<protein>
    <recommendedName>
        <fullName evidence="3">Response regulatory domain-containing protein</fullName>
    </recommendedName>
</protein>
<keyword evidence="2" id="KW-1185">Reference proteome</keyword>
<dbReference type="InterPro" id="IPR011006">
    <property type="entry name" value="CheY-like_superfamily"/>
</dbReference>
<gene>
    <name evidence="1" type="ORF">SAMN05444271_12415</name>
</gene>
<name>A0A1H6W9Y9_9EURY</name>
<evidence type="ECO:0000313" key="1">
    <source>
        <dbReference type="EMBL" id="SEJ13839.1"/>
    </source>
</evidence>
<dbReference type="Proteomes" id="UP000198888">
    <property type="component" value="Unassembled WGS sequence"/>
</dbReference>
<evidence type="ECO:0000313" key="2">
    <source>
        <dbReference type="Proteomes" id="UP000198888"/>
    </source>
</evidence>
<dbReference type="Gene3D" id="3.40.50.2300">
    <property type="match status" value="1"/>
</dbReference>